<protein>
    <submittedName>
        <fullName evidence="9">Putative ABC transporter permease YknZ</fullName>
    </submittedName>
</protein>
<gene>
    <name evidence="9" type="primary">yknZ_1</name>
    <name evidence="9" type="ORF">GALL_173480</name>
</gene>
<dbReference type="PANTHER" id="PTHR30572">
    <property type="entry name" value="MEMBRANE COMPONENT OF TRANSPORTER-RELATED"/>
    <property type="match status" value="1"/>
</dbReference>
<comment type="caution">
    <text evidence="9">The sequence shown here is derived from an EMBL/GenBank/DDBJ whole genome shotgun (WGS) entry which is preliminary data.</text>
</comment>
<feature type="transmembrane region" description="Helical" evidence="6">
    <location>
        <begin position="20"/>
        <end position="41"/>
    </location>
</feature>
<keyword evidence="4 6" id="KW-1133">Transmembrane helix</keyword>
<keyword evidence="2" id="KW-1003">Cell membrane</keyword>
<keyword evidence="5 6" id="KW-0472">Membrane</keyword>
<dbReference type="GO" id="GO:0005886">
    <property type="term" value="C:plasma membrane"/>
    <property type="evidence" value="ECO:0007669"/>
    <property type="project" value="UniProtKB-SubCell"/>
</dbReference>
<evidence type="ECO:0000259" key="7">
    <source>
        <dbReference type="Pfam" id="PF02687"/>
    </source>
</evidence>
<accession>A0A1J5S9C3</accession>
<evidence type="ECO:0000313" key="9">
    <source>
        <dbReference type="EMBL" id="OIR00656.1"/>
    </source>
</evidence>
<evidence type="ECO:0000259" key="8">
    <source>
        <dbReference type="Pfam" id="PF12704"/>
    </source>
</evidence>
<feature type="transmembrane region" description="Helical" evidence="6">
    <location>
        <begin position="321"/>
        <end position="347"/>
    </location>
</feature>
<feature type="transmembrane region" description="Helical" evidence="6">
    <location>
        <begin position="416"/>
        <end position="435"/>
    </location>
</feature>
<feature type="transmembrane region" description="Helical" evidence="6">
    <location>
        <begin position="749"/>
        <end position="772"/>
    </location>
</feature>
<dbReference type="GO" id="GO:0022857">
    <property type="term" value="F:transmembrane transporter activity"/>
    <property type="evidence" value="ECO:0007669"/>
    <property type="project" value="TreeGrafter"/>
</dbReference>
<feature type="transmembrane region" description="Helical" evidence="6">
    <location>
        <begin position="663"/>
        <end position="687"/>
    </location>
</feature>
<feature type="domain" description="MacB-like periplasmic core" evidence="8">
    <location>
        <begin position="22"/>
        <end position="236"/>
    </location>
</feature>
<feature type="domain" description="ABC3 transporter permease C-terminal" evidence="7">
    <location>
        <begin position="280"/>
        <end position="396"/>
    </location>
</feature>
<evidence type="ECO:0000256" key="1">
    <source>
        <dbReference type="ARBA" id="ARBA00004651"/>
    </source>
</evidence>
<comment type="subcellular location">
    <subcellularLocation>
        <location evidence="1">Cell membrane</location>
        <topology evidence="1">Multi-pass membrane protein</topology>
    </subcellularLocation>
</comment>
<dbReference type="InterPro" id="IPR050250">
    <property type="entry name" value="Macrolide_Exporter_MacB"/>
</dbReference>
<keyword evidence="3 6" id="KW-0812">Transmembrane</keyword>
<dbReference type="Pfam" id="PF12704">
    <property type="entry name" value="MacB_PCD"/>
    <property type="match status" value="1"/>
</dbReference>
<feature type="domain" description="ABC3 transporter permease C-terminal" evidence="7">
    <location>
        <begin position="666"/>
        <end position="777"/>
    </location>
</feature>
<evidence type="ECO:0000256" key="2">
    <source>
        <dbReference type="ARBA" id="ARBA00022475"/>
    </source>
</evidence>
<evidence type="ECO:0000256" key="5">
    <source>
        <dbReference type="ARBA" id="ARBA00023136"/>
    </source>
</evidence>
<proteinExistence type="predicted"/>
<evidence type="ECO:0000256" key="4">
    <source>
        <dbReference type="ARBA" id="ARBA00022989"/>
    </source>
</evidence>
<name>A0A1J5S9C3_9ZZZZ</name>
<evidence type="ECO:0000256" key="3">
    <source>
        <dbReference type="ARBA" id="ARBA00022692"/>
    </source>
</evidence>
<organism evidence="9">
    <name type="scientific">mine drainage metagenome</name>
    <dbReference type="NCBI Taxonomy" id="410659"/>
    <lineage>
        <taxon>unclassified sequences</taxon>
        <taxon>metagenomes</taxon>
        <taxon>ecological metagenomes</taxon>
    </lineage>
</organism>
<dbReference type="AlphaFoldDB" id="A0A1J5S9C3"/>
<feature type="transmembrane region" description="Helical" evidence="6">
    <location>
        <begin position="715"/>
        <end position="734"/>
    </location>
</feature>
<dbReference type="InterPro" id="IPR003838">
    <property type="entry name" value="ABC3_permease_C"/>
</dbReference>
<feature type="transmembrane region" description="Helical" evidence="6">
    <location>
        <begin position="367"/>
        <end position="391"/>
    </location>
</feature>
<dbReference type="Pfam" id="PF02687">
    <property type="entry name" value="FtsX"/>
    <property type="match status" value="2"/>
</dbReference>
<sequence>MIKSYIKVAFRNLIRNKTFATINILGLAVGMASAMLILLWVQNELSFDRFYTKSDRLYVMYNRDKFDGAMHSWNTTPKILGTALKKDYPEVEDVARYDNITFLLTVGDKHLNVRGGFADSGFLNLFSFPLKSGNVSQALSGNNNIVITQKLAVKLFGKEDAMGKIIRIDSNANFTVTGVLADLPNNTVFNFEYLLPWAFMKQLKWDDDNWGNNSVRNYVLLKPNASQAAFDAKVKNITRSHSTETEEVFSYPVSRLHLYSKDENGKLVDGQIETVRLFTIIAAFILLIACINFMNLSTARSEKRAKEVGIRKVAGAYKSNLIAQFIGESIIISFIAFFIAIIMVQLSLQGFNQLTGKQLYIEYGNPIFWLVAILFVLFTGIVAGSYPAFYLSSFSPVKVLKGTFKKVNAAVTPRKVLVVLQFMFAIILIIGTIIIEHQIKYVQNRDAGYNRENLVYAFTQGDATKNYNLIKQELLSSGAAVSVTKSANPITQRWSDSWGFSWDGSTEADKKIDFVRLGSDADFIKTIGVQLKEGRDIDIYKYPTDSTAILLNETAVKEMRLKNPIGVTVKGVDKDLHVIGVVKDFILESPFEKKINPMMIIGPGVDFFQVIHFKLNPANSTKDNLAKAEQIFRKYNPQYPFEYVFTDEAYAKKFKEQQRTGTLAALFAGLTIFISCLGLFGLAAYMAENRIKEIGVRKVLGASVTSVTALLSKDFLKLVLIAFLIASPIAWYAMNKWLQTYTYRINIEWWVFAGAGFLSMIIAFTTVSFQAIKAAVANPVKSLRTE</sequence>
<reference evidence="9" key="1">
    <citation type="submission" date="2016-10" db="EMBL/GenBank/DDBJ databases">
        <title>Sequence of Gallionella enrichment culture.</title>
        <authorList>
            <person name="Poehlein A."/>
            <person name="Muehling M."/>
            <person name="Daniel R."/>
        </authorList>
    </citation>
    <scope>NUCLEOTIDE SEQUENCE</scope>
</reference>
<dbReference type="PANTHER" id="PTHR30572:SF18">
    <property type="entry name" value="ABC-TYPE MACROLIDE FAMILY EXPORT SYSTEM PERMEASE COMPONENT 2"/>
    <property type="match status" value="1"/>
</dbReference>
<evidence type="ECO:0000256" key="6">
    <source>
        <dbReference type="SAM" id="Phobius"/>
    </source>
</evidence>
<dbReference type="InterPro" id="IPR025857">
    <property type="entry name" value="MacB_PCD"/>
</dbReference>
<feature type="transmembrane region" description="Helical" evidence="6">
    <location>
        <begin position="277"/>
        <end position="296"/>
    </location>
</feature>
<dbReference type="EMBL" id="MLJW01000093">
    <property type="protein sequence ID" value="OIR00656.1"/>
    <property type="molecule type" value="Genomic_DNA"/>
</dbReference>